<keyword evidence="7 17" id="KW-0418">Kinase</keyword>
<dbReference type="AlphaFoldDB" id="A0A2N7VYG2"/>
<dbReference type="PROSITE" id="PS50109">
    <property type="entry name" value="HIS_KIN"/>
    <property type="match status" value="1"/>
</dbReference>
<feature type="transmembrane region" description="Helical" evidence="13">
    <location>
        <begin position="156"/>
        <end position="178"/>
    </location>
</feature>
<dbReference type="SUPFAM" id="SSF55874">
    <property type="entry name" value="ATPase domain of HSP90 chaperone/DNA topoisomerase II/histidine kinase"/>
    <property type="match status" value="1"/>
</dbReference>
<feature type="transmembrane region" description="Helical" evidence="13">
    <location>
        <begin position="21"/>
        <end position="42"/>
    </location>
</feature>
<keyword evidence="6" id="KW-0732">Signal</keyword>
<dbReference type="InterPro" id="IPR033414">
    <property type="entry name" value="Sensor_dom"/>
</dbReference>
<dbReference type="Gene3D" id="3.30.565.10">
    <property type="entry name" value="Histidine kinase-like ATPase, C-terminal domain"/>
    <property type="match status" value="1"/>
</dbReference>
<protein>
    <recommendedName>
        <fullName evidence="11">Virulence sensor protein BvgS</fullName>
        <ecNumber evidence="3">2.7.13.3</ecNumber>
    </recommendedName>
</protein>
<evidence type="ECO:0000256" key="10">
    <source>
        <dbReference type="ARBA" id="ARBA00058004"/>
    </source>
</evidence>
<dbReference type="CDD" id="cd16922">
    <property type="entry name" value="HATPase_EvgS-ArcB-TorS-like"/>
    <property type="match status" value="1"/>
</dbReference>
<name>A0A2N7VYG2_9BURK</name>
<dbReference type="SMART" id="SM00387">
    <property type="entry name" value="HATPase_c"/>
    <property type="match status" value="1"/>
</dbReference>
<dbReference type="InterPro" id="IPR005467">
    <property type="entry name" value="His_kinase_dom"/>
</dbReference>
<evidence type="ECO:0000256" key="1">
    <source>
        <dbReference type="ARBA" id="ARBA00000085"/>
    </source>
</evidence>
<keyword evidence="8" id="KW-0902">Two-component regulatory system</keyword>
<dbReference type="InterPro" id="IPR036097">
    <property type="entry name" value="HisK_dim/P_sf"/>
</dbReference>
<dbReference type="Proteomes" id="UP000235616">
    <property type="component" value="Unassembled WGS sequence"/>
</dbReference>
<dbReference type="PROSITE" id="PS50110">
    <property type="entry name" value="RESPONSE_REGULATORY"/>
    <property type="match status" value="1"/>
</dbReference>
<evidence type="ECO:0000256" key="9">
    <source>
        <dbReference type="ARBA" id="ARBA00023026"/>
    </source>
</evidence>
<dbReference type="InterPro" id="IPR001789">
    <property type="entry name" value="Sig_transdc_resp-reg_receiver"/>
</dbReference>
<dbReference type="Pfam" id="PF02518">
    <property type="entry name" value="HATPase_c"/>
    <property type="match status" value="1"/>
</dbReference>
<keyword evidence="9" id="KW-0843">Virulence</keyword>
<organism evidence="17 18">
    <name type="scientific">Trinickia dabaoshanensis</name>
    <dbReference type="NCBI Taxonomy" id="564714"/>
    <lineage>
        <taxon>Bacteria</taxon>
        <taxon>Pseudomonadati</taxon>
        <taxon>Pseudomonadota</taxon>
        <taxon>Betaproteobacteria</taxon>
        <taxon>Burkholderiales</taxon>
        <taxon>Burkholderiaceae</taxon>
        <taxon>Trinickia</taxon>
    </lineage>
</organism>
<dbReference type="EMBL" id="PNYA01000004">
    <property type="protein sequence ID" value="PMS22186.1"/>
    <property type="molecule type" value="Genomic_DNA"/>
</dbReference>
<gene>
    <name evidence="17" type="ORF">C0Z18_06100</name>
</gene>
<evidence type="ECO:0000256" key="8">
    <source>
        <dbReference type="ARBA" id="ARBA00023012"/>
    </source>
</evidence>
<proteinExistence type="predicted"/>
<dbReference type="InterPro" id="IPR004358">
    <property type="entry name" value="Sig_transdc_His_kin-like_C"/>
</dbReference>
<feature type="domain" description="Histidine kinase" evidence="14">
    <location>
        <begin position="265"/>
        <end position="482"/>
    </location>
</feature>
<evidence type="ECO:0000313" key="17">
    <source>
        <dbReference type="EMBL" id="PMS22186.1"/>
    </source>
</evidence>
<dbReference type="SMART" id="SM00448">
    <property type="entry name" value="REC"/>
    <property type="match status" value="1"/>
</dbReference>
<feature type="domain" description="Response regulatory" evidence="15">
    <location>
        <begin position="506"/>
        <end position="622"/>
    </location>
</feature>
<evidence type="ECO:0000259" key="14">
    <source>
        <dbReference type="PROSITE" id="PS50109"/>
    </source>
</evidence>
<evidence type="ECO:0000256" key="6">
    <source>
        <dbReference type="ARBA" id="ARBA00022729"/>
    </source>
</evidence>
<dbReference type="CDD" id="cd00082">
    <property type="entry name" value="HisKA"/>
    <property type="match status" value="1"/>
</dbReference>
<dbReference type="PANTHER" id="PTHR43047">
    <property type="entry name" value="TWO-COMPONENT HISTIDINE PROTEIN KINASE"/>
    <property type="match status" value="1"/>
</dbReference>
<keyword evidence="13" id="KW-0472">Membrane</keyword>
<dbReference type="PROSITE" id="PS50885">
    <property type="entry name" value="HAMP"/>
    <property type="match status" value="1"/>
</dbReference>
<evidence type="ECO:0000256" key="12">
    <source>
        <dbReference type="PROSITE-ProRule" id="PRU00169"/>
    </source>
</evidence>
<feature type="domain" description="HAMP" evidence="16">
    <location>
        <begin position="180"/>
        <end position="237"/>
    </location>
</feature>
<dbReference type="PRINTS" id="PR00344">
    <property type="entry name" value="BCTRLSENSOR"/>
</dbReference>
<dbReference type="Gene3D" id="1.10.287.130">
    <property type="match status" value="1"/>
</dbReference>
<dbReference type="SUPFAM" id="SSF47384">
    <property type="entry name" value="Homodimeric domain of signal transducing histidine kinase"/>
    <property type="match status" value="1"/>
</dbReference>
<dbReference type="SMART" id="SM00388">
    <property type="entry name" value="HisKA"/>
    <property type="match status" value="1"/>
</dbReference>
<keyword evidence="18" id="KW-1185">Reference proteome</keyword>
<dbReference type="InterPro" id="IPR003661">
    <property type="entry name" value="HisK_dim/P_dom"/>
</dbReference>
<evidence type="ECO:0000256" key="4">
    <source>
        <dbReference type="ARBA" id="ARBA00022553"/>
    </source>
</evidence>
<evidence type="ECO:0000259" key="15">
    <source>
        <dbReference type="PROSITE" id="PS50110"/>
    </source>
</evidence>
<comment type="catalytic activity">
    <reaction evidence="1">
        <text>ATP + protein L-histidine = ADP + protein N-phospho-L-histidine.</text>
        <dbReference type="EC" id="2.7.13.3"/>
    </reaction>
</comment>
<dbReference type="PANTHER" id="PTHR43047:SF64">
    <property type="entry name" value="HISTIDINE KINASE CONTAINING CHEY-HOMOLOGOUS RECEIVER DOMAIN AND PAS DOMAIN-RELATED"/>
    <property type="match status" value="1"/>
</dbReference>
<dbReference type="InterPro" id="IPR036890">
    <property type="entry name" value="HATPase_C_sf"/>
</dbReference>
<accession>A0A2N7VYG2</accession>
<dbReference type="SUPFAM" id="SSF52172">
    <property type="entry name" value="CheY-like"/>
    <property type="match status" value="1"/>
</dbReference>
<evidence type="ECO:0000259" key="16">
    <source>
        <dbReference type="PROSITE" id="PS50885"/>
    </source>
</evidence>
<dbReference type="Gene3D" id="3.40.50.2300">
    <property type="match status" value="1"/>
</dbReference>
<dbReference type="OrthoDB" id="9810730at2"/>
<sequence length="715" mass="78061">MVPICLRSLIDRLRGSVVLRLFAAIFAFSCVVTILLAAVQLYREYRQGVDLVQTRLADVERSYRDSVGEALWRLDRPQLQSELDDMLRLRDIRSVRVSATGREPFVVSAGLSTPGRSIVSRDFPVVRRVQGTDRVIGTLHVVATLDDLFGAVARTAVLIIVGQATNTFLIAVFITVLLNRLITRHLGAVARAVDTYDYRDPPIPLALDRNPSVAPDEFDRLVSAFNEMSVRAHRAYQEERDAAAEREARIEAETANRAKSAFLASMSHELRTPLNGILGYAQLLQRDASLRATHRDAVAVIQRCGEQLLALIRDVLDFATVEAGRMRVEISDVMVSATVGTMGEVIAMKAAEKGLAFVPRISPDAPVAVRADECRLRQVLLNLLTNAVKFTAQGSVMLRVSRAASGDVRFEVIDTGIGIAEDFLERIFLPYEQARSALCGEGGIGLGLAISRQFVRAMGGDIVAESEVGKGSVFSFELPAAQRASADACLRRYEGHVTGYAGPRHKVLVVDDAPLNRTVIGDLLGPLGFDVVTAGSACDALAALAREPISIVLTDVVMPGMDGLEFIRRLRARPEGVDVPIVALSASASQADVDKALQAGANAFLSKPIDFTRLQAEISSLVGLTWIYGPERDEPEPCLDRISTLTLRVPPEARMRELYLLARMGDMRGVRDWADKVAQEDQDCAAFASTLHALARAYQSKALLAFVERHLEPMP</sequence>
<comment type="function">
    <text evidence="10">Member of the two-component regulatory system BvgS/BvgA. Phosphorylates BvgA via a four-step phosphorelay in response to environmental signals.</text>
</comment>
<dbReference type="InterPro" id="IPR003660">
    <property type="entry name" value="HAMP_dom"/>
</dbReference>
<dbReference type="Pfam" id="PF00072">
    <property type="entry name" value="Response_reg"/>
    <property type="match status" value="1"/>
</dbReference>
<dbReference type="Gene3D" id="6.10.340.10">
    <property type="match status" value="1"/>
</dbReference>
<dbReference type="FunFam" id="3.30.565.10:FF:000010">
    <property type="entry name" value="Sensor histidine kinase RcsC"/>
    <property type="match status" value="1"/>
</dbReference>
<evidence type="ECO:0000256" key="13">
    <source>
        <dbReference type="SAM" id="Phobius"/>
    </source>
</evidence>
<feature type="modified residue" description="4-aspartylphosphate" evidence="12">
    <location>
        <position position="555"/>
    </location>
</feature>
<dbReference type="EC" id="2.7.13.3" evidence="3"/>
<dbReference type="InterPro" id="IPR003594">
    <property type="entry name" value="HATPase_dom"/>
</dbReference>
<evidence type="ECO:0000256" key="2">
    <source>
        <dbReference type="ARBA" id="ARBA00004370"/>
    </source>
</evidence>
<dbReference type="Pfam" id="PF17149">
    <property type="entry name" value="CHASE5"/>
    <property type="match status" value="1"/>
</dbReference>
<keyword evidence="4 12" id="KW-0597">Phosphoprotein</keyword>
<evidence type="ECO:0000313" key="18">
    <source>
        <dbReference type="Proteomes" id="UP000235616"/>
    </source>
</evidence>
<evidence type="ECO:0000256" key="3">
    <source>
        <dbReference type="ARBA" id="ARBA00012438"/>
    </source>
</evidence>
<dbReference type="CDD" id="cd17546">
    <property type="entry name" value="REC_hyHK_CKI1_RcsC-like"/>
    <property type="match status" value="1"/>
</dbReference>
<comment type="caution">
    <text evidence="17">The sequence shown here is derived from an EMBL/GenBank/DDBJ whole genome shotgun (WGS) entry which is preliminary data.</text>
</comment>
<dbReference type="GO" id="GO:0000155">
    <property type="term" value="F:phosphorelay sensor kinase activity"/>
    <property type="evidence" value="ECO:0007669"/>
    <property type="project" value="InterPro"/>
</dbReference>
<dbReference type="InterPro" id="IPR011006">
    <property type="entry name" value="CheY-like_superfamily"/>
</dbReference>
<keyword evidence="13" id="KW-0812">Transmembrane</keyword>
<dbReference type="GO" id="GO:0016020">
    <property type="term" value="C:membrane"/>
    <property type="evidence" value="ECO:0007669"/>
    <property type="project" value="UniProtKB-SubCell"/>
</dbReference>
<evidence type="ECO:0000256" key="5">
    <source>
        <dbReference type="ARBA" id="ARBA00022679"/>
    </source>
</evidence>
<comment type="subcellular location">
    <subcellularLocation>
        <location evidence="2">Membrane</location>
    </subcellularLocation>
</comment>
<reference evidence="17 18" key="1">
    <citation type="submission" date="2018-01" db="EMBL/GenBank/DDBJ databases">
        <title>Whole genome analyses suggest that Burkholderia sensu lato contains two further novel genera in the rhizoxinica-symbiotica group Mycetohabitans gen. nov., and Trinickia gen. nov.: implications for the evolution of diazotrophy and nodulation in the Burkholderiaceae.</title>
        <authorList>
            <person name="Estrada-de los Santos P."/>
            <person name="Palmer M."/>
            <person name="Chavez-Ramirez B."/>
            <person name="Beukes C."/>
            <person name="Steenkamp E.T."/>
            <person name="Hirsch A.M."/>
            <person name="Manyaka P."/>
            <person name="Maluk M."/>
            <person name="Lafos M."/>
            <person name="Crook M."/>
            <person name="Gross E."/>
            <person name="Simon M.F."/>
            <person name="Bueno dos Reis Junior F."/>
            <person name="Poole P.S."/>
            <person name="Venter S.N."/>
            <person name="James E.K."/>
        </authorList>
    </citation>
    <scope>NUCLEOTIDE SEQUENCE [LARGE SCALE GENOMIC DNA]</scope>
    <source>
        <strain evidence="17 18">GIMN1.004</strain>
    </source>
</reference>
<keyword evidence="5" id="KW-0808">Transferase</keyword>
<keyword evidence="13" id="KW-1133">Transmembrane helix</keyword>
<evidence type="ECO:0000256" key="7">
    <source>
        <dbReference type="ARBA" id="ARBA00022777"/>
    </source>
</evidence>
<evidence type="ECO:0000256" key="11">
    <source>
        <dbReference type="ARBA" id="ARBA00070152"/>
    </source>
</evidence>
<dbReference type="Pfam" id="PF00512">
    <property type="entry name" value="HisKA"/>
    <property type="match status" value="1"/>
</dbReference>